<sequence>MKNSKCMYACIVLEPSITGGASKAADGWSHTNDRAMCPCLLLPRVSCRTTSSEYSPRSPGRHRVSPPSSEAEGEAAVRHRSAVTGRCVLQRQAPPAALSARERRR</sequence>
<dbReference type="Gramene" id="KQK13527">
    <property type="protein sequence ID" value="KQK13527"/>
    <property type="gene ID" value="BRADI_1g10731v3"/>
</dbReference>
<protein>
    <submittedName>
        <fullName evidence="2 3">Uncharacterized protein</fullName>
    </submittedName>
</protein>
<evidence type="ECO:0000313" key="4">
    <source>
        <dbReference type="Proteomes" id="UP000008810"/>
    </source>
</evidence>
<evidence type="ECO:0000313" key="3">
    <source>
        <dbReference type="EnsemblPlants" id="KQK13527"/>
    </source>
</evidence>
<dbReference type="AlphaFoldDB" id="A0A0Q3GRP2"/>
<feature type="region of interest" description="Disordered" evidence="1">
    <location>
        <begin position="49"/>
        <end position="105"/>
    </location>
</feature>
<dbReference type="EMBL" id="CM000880">
    <property type="protein sequence ID" value="KQK13527.1"/>
    <property type="molecule type" value="Genomic_DNA"/>
</dbReference>
<dbReference type="InParanoid" id="A0A0Q3GRP2"/>
<name>A0A0Q3GRP2_BRADI</name>
<reference evidence="3" key="3">
    <citation type="submission" date="2018-08" db="UniProtKB">
        <authorList>
            <consortium name="EnsemblPlants"/>
        </authorList>
    </citation>
    <scope>IDENTIFICATION</scope>
    <source>
        <strain evidence="3">cv. Bd21</strain>
    </source>
</reference>
<dbReference type="Proteomes" id="UP000008810">
    <property type="component" value="Chromosome 1"/>
</dbReference>
<proteinExistence type="predicted"/>
<accession>A0A0Q3GRP2</accession>
<evidence type="ECO:0000313" key="2">
    <source>
        <dbReference type="EMBL" id="KQK13527.1"/>
    </source>
</evidence>
<evidence type="ECO:0000256" key="1">
    <source>
        <dbReference type="SAM" id="MobiDB-lite"/>
    </source>
</evidence>
<reference evidence="2 3" key="1">
    <citation type="journal article" date="2010" name="Nature">
        <title>Genome sequencing and analysis of the model grass Brachypodium distachyon.</title>
        <authorList>
            <consortium name="International Brachypodium Initiative"/>
        </authorList>
    </citation>
    <scope>NUCLEOTIDE SEQUENCE [LARGE SCALE GENOMIC DNA]</scope>
    <source>
        <strain evidence="2 3">Bd21</strain>
    </source>
</reference>
<reference evidence="2" key="2">
    <citation type="submission" date="2017-06" db="EMBL/GenBank/DDBJ databases">
        <title>WGS assembly of Brachypodium distachyon.</title>
        <authorList>
            <consortium name="The International Brachypodium Initiative"/>
            <person name="Lucas S."/>
            <person name="Harmon-Smith M."/>
            <person name="Lail K."/>
            <person name="Tice H."/>
            <person name="Grimwood J."/>
            <person name="Bruce D."/>
            <person name="Barry K."/>
            <person name="Shu S."/>
            <person name="Lindquist E."/>
            <person name="Wang M."/>
            <person name="Pitluck S."/>
            <person name="Vogel J.P."/>
            <person name="Garvin D.F."/>
            <person name="Mockler T.C."/>
            <person name="Schmutz J."/>
            <person name="Rokhsar D."/>
            <person name="Bevan M.W."/>
        </authorList>
    </citation>
    <scope>NUCLEOTIDE SEQUENCE</scope>
    <source>
        <strain evidence="2">Bd21</strain>
    </source>
</reference>
<gene>
    <name evidence="2" type="ORF">BRADI_1g10731v3</name>
</gene>
<keyword evidence="4" id="KW-1185">Reference proteome</keyword>
<dbReference type="EnsemblPlants" id="KQK13527">
    <property type="protein sequence ID" value="KQK13527"/>
    <property type="gene ID" value="BRADI_1g10731v3"/>
</dbReference>
<organism evidence="2">
    <name type="scientific">Brachypodium distachyon</name>
    <name type="common">Purple false brome</name>
    <name type="synonym">Trachynia distachya</name>
    <dbReference type="NCBI Taxonomy" id="15368"/>
    <lineage>
        <taxon>Eukaryota</taxon>
        <taxon>Viridiplantae</taxon>
        <taxon>Streptophyta</taxon>
        <taxon>Embryophyta</taxon>
        <taxon>Tracheophyta</taxon>
        <taxon>Spermatophyta</taxon>
        <taxon>Magnoliopsida</taxon>
        <taxon>Liliopsida</taxon>
        <taxon>Poales</taxon>
        <taxon>Poaceae</taxon>
        <taxon>BOP clade</taxon>
        <taxon>Pooideae</taxon>
        <taxon>Stipodae</taxon>
        <taxon>Brachypodieae</taxon>
        <taxon>Brachypodium</taxon>
    </lineage>
</organism>